<dbReference type="Gene3D" id="1.10.3730.20">
    <property type="match status" value="1"/>
</dbReference>
<keyword evidence="10 11" id="KW-0472">Membrane</keyword>
<evidence type="ECO:0000256" key="4">
    <source>
        <dbReference type="ARBA" id="ARBA00022519"/>
    </source>
</evidence>
<dbReference type="AlphaFoldDB" id="G0AH44"/>
<name>G0AH44_COLFT</name>
<dbReference type="PANTHER" id="PTHR30561:SF9">
    <property type="entry name" value="4-AMINO-4-DEOXY-L-ARABINOSE-PHOSPHOUNDECAPRENOL FLIPPASE SUBUNIT ARNF-RELATED"/>
    <property type="match status" value="1"/>
</dbReference>
<evidence type="ECO:0000256" key="10">
    <source>
        <dbReference type="ARBA" id="ARBA00023136"/>
    </source>
</evidence>
<evidence type="ECO:0000256" key="3">
    <source>
        <dbReference type="ARBA" id="ARBA00022516"/>
    </source>
</evidence>
<organism evidence="13 14">
    <name type="scientific">Collimonas fungivorans (strain Ter331)</name>
    <dbReference type="NCBI Taxonomy" id="1005048"/>
    <lineage>
        <taxon>Bacteria</taxon>
        <taxon>Pseudomonadati</taxon>
        <taxon>Pseudomonadota</taxon>
        <taxon>Betaproteobacteria</taxon>
        <taxon>Burkholderiales</taxon>
        <taxon>Oxalobacteraceae</taxon>
        <taxon>Collimonas</taxon>
    </lineage>
</organism>
<accession>G0AH44</accession>
<evidence type="ECO:0000256" key="2">
    <source>
        <dbReference type="ARBA" id="ARBA00022475"/>
    </source>
</evidence>
<keyword evidence="3" id="KW-0444">Lipid biosynthesis</keyword>
<dbReference type="GO" id="GO:0009103">
    <property type="term" value="P:lipopolysaccharide biosynthetic process"/>
    <property type="evidence" value="ECO:0007669"/>
    <property type="project" value="UniProtKB-KW"/>
</dbReference>
<dbReference type="KEGG" id="cfu:CFU_2461"/>
<reference evidence="13 14" key="5">
    <citation type="journal article" date="2011" name="ISME J.">
        <title>Dual transcriptional profiling of a bacterial/fungal confrontation: Collimonas fungivorans versus Aspergillus niger.</title>
        <authorList>
            <person name="Mela F."/>
            <person name="Fritsche K."/>
            <person name="de Boer W."/>
            <person name="van Veen J.A."/>
            <person name="de Graaff L.H."/>
            <person name="van den Berg M."/>
            <person name="Leveau J.H."/>
        </authorList>
    </citation>
    <scope>NUCLEOTIDE SEQUENCE [LARGE SCALE GENOMIC DNA]</scope>
    <source>
        <strain evidence="13 14">Ter331</strain>
    </source>
</reference>
<protein>
    <submittedName>
        <fullName evidence="13">Permeases of the drug/metabolite transporter (DMT) superfamily</fullName>
    </submittedName>
</protein>
<evidence type="ECO:0000256" key="8">
    <source>
        <dbReference type="ARBA" id="ARBA00022989"/>
    </source>
</evidence>
<dbReference type="Proteomes" id="UP000008392">
    <property type="component" value="Chromosome"/>
</dbReference>
<feature type="transmembrane region" description="Helical" evidence="11">
    <location>
        <begin position="106"/>
        <end position="123"/>
    </location>
</feature>
<keyword evidence="9" id="KW-0443">Lipid metabolism</keyword>
<evidence type="ECO:0000256" key="1">
    <source>
        <dbReference type="ARBA" id="ARBA00004651"/>
    </source>
</evidence>
<keyword evidence="8 11" id="KW-1133">Transmembrane helix</keyword>
<evidence type="ECO:0000313" key="14">
    <source>
        <dbReference type="Proteomes" id="UP000008392"/>
    </source>
</evidence>
<sequence>MPMNLTTFAFIISGVCLNAVAQLLLKAGTNAVGVISLTPQNWFATGIKLATQLPILGGLTCYVISLIVWIIGLSRVDVTIAYPMLSLGYVISAVGAWYFLGEAVSAQRLVAIGVIIVGVVLLTRS</sequence>
<evidence type="ECO:0000256" key="7">
    <source>
        <dbReference type="ARBA" id="ARBA00022985"/>
    </source>
</evidence>
<evidence type="ECO:0000259" key="12">
    <source>
        <dbReference type="Pfam" id="PF00892"/>
    </source>
</evidence>
<reference evidence="14" key="6">
    <citation type="submission" date="2011-05" db="EMBL/GenBank/DDBJ databases">
        <title>Complete sequence of Collimonas fungivorans Ter331.</title>
        <authorList>
            <person name="Leveau J.H."/>
        </authorList>
    </citation>
    <scope>NUCLEOTIDE SEQUENCE [LARGE SCALE GENOMIC DNA]</scope>
    <source>
        <strain evidence="14">Ter331</strain>
    </source>
</reference>
<keyword evidence="2" id="KW-1003">Cell membrane</keyword>
<dbReference type="GO" id="GO:0009245">
    <property type="term" value="P:lipid A biosynthetic process"/>
    <property type="evidence" value="ECO:0007669"/>
    <property type="project" value="UniProtKB-KW"/>
</dbReference>
<keyword evidence="6 11" id="KW-0812">Transmembrane</keyword>
<evidence type="ECO:0000256" key="9">
    <source>
        <dbReference type="ARBA" id="ARBA00023098"/>
    </source>
</evidence>
<dbReference type="STRING" id="1005048.CFU_2461"/>
<feature type="transmembrane region" description="Helical" evidence="11">
    <location>
        <begin position="80"/>
        <end position="100"/>
    </location>
</feature>
<dbReference type="eggNOG" id="COG2076">
    <property type="taxonomic scope" value="Bacteria"/>
</dbReference>
<evidence type="ECO:0000256" key="11">
    <source>
        <dbReference type="SAM" id="Phobius"/>
    </source>
</evidence>
<dbReference type="SUPFAM" id="SSF103481">
    <property type="entry name" value="Multidrug resistance efflux transporter EmrE"/>
    <property type="match status" value="1"/>
</dbReference>
<reference evidence="13 14" key="3">
    <citation type="journal article" date="2008" name="FEMS Microbiol. Ecol.">
        <title>Identification and characterization of genes underlying chitinolysis in Collimonas fungivorans Ter331.</title>
        <authorList>
            <person name="Fritsche K."/>
            <person name="de Boer W."/>
            <person name="Gerards S."/>
            <person name="van den Berg M."/>
            <person name="van Veen J.A."/>
            <person name="Leveau J.H."/>
        </authorList>
    </citation>
    <scope>NUCLEOTIDE SEQUENCE [LARGE SCALE GENOMIC DNA]</scope>
    <source>
        <strain evidence="13 14">Ter331</strain>
    </source>
</reference>
<dbReference type="GO" id="GO:0005886">
    <property type="term" value="C:plasma membrane"/>
    <property type="evidence" value="ECO:0007669"/>
    <property type="project" value="UniProtKB-SubCell"/>
</dbReference>
<feature type="transmembrane region" description="Helical" evidence="11">
    <location>
        <begin position="55"/>
        <end position="73"/>
    </location>
</feature>
<evidence type="ECO:0000313" key="13">
    <source>
        <dbReference type="EMBL" id="AEK62288.1"/>
    </source>
</evidence>
<reference evidence="13 14" key="4">
    <citation type="journal article" date="2010" name="Environ. Microbiol.">
        <title>The bacterial genus Collimonas: mycophagy, weathering and other adaptive solutions to life in oligotrophic soil environments.</title>
        <authorList>
            <person name="Leveau J.H."/>
            <person name="Uroz S."/>
            <person name="de Boer W."/>
        </authorList>
    </citation>
    <scope>NUCLEOTIDE SEQUENCE [LARGE SCALE GENOMIC DNA]</scope>
    <source>
        <strain evidence="13 14">Ter331</strain>
    </source>
</reference>
<reference evidence="13 14" key="1">
    <citation type="journal article" date="2004" name="Environ. Microbiol.">
        <title>Phylogeny-function analysis of (meta)genomic libraries: screening for expression of ribosomal RNA genes by large-insert library fluorescent in situ hybridization (LIL-FISH).</title>
        <authorList>
            <person name="Leveau J.H."/>
            <person name="Gerards S."/>
            <person name="de Boer W."/>
            <person name="van Veen J.A."/>
        </authorList>
    </citation>
    <scope>NUCLEOTIDE SEQUENCE [LARGE SCALE GENOMIC DNA]</scope>
    <source>
        <strain evidence="13 14">Ter331</strain>
    </source>
</reference>
<dbReference type="EMBL" id="CP002745">
    <property type="protein sequence ID" value="AEK62288.1"/>
    <property type="molecule type" value="Genomic_DNA"/>
</dbReference>
<dbReference type="PANTHER" id="PTHR30561">
    <property type="entry name" value="SMR FAMILY PROTON-DEPENDENT DRUG EFFLUX TRANSPORTER SUGE"/>
    <property type="match status" value="1"/>
</dbReference>
<gene>
    <name evidence="13" type="ordered locus">CFU_2461</name>
</gene>
<dbReference type="InterPro" id="IPR000390">
    <property type="entry name" value="Small_drug/metabolite_transptr"/>
</dbReference>
<dbReference type="Pfam" id="PF00892">
    <property type="entry name" value="EamA"/>
    <property type="match status" value="1"/>
</dbReference>
<feature type="domain" description="EamA" evidence="12">
    <location>
        <begin position="3"/>
        <end position="123"/>
    </location>
</feature>
<reference evidence="13 14" key="2">
    <citation type="journal article" date="2006" name="J. Microbiol. Methods">
        <title>Genomic flank-sequencing of plasposon insertion sites for rapid identification of functional genes.</title>
        <authorList>
            <person name="Leveau J.H."/>
            <person name="Gerards S."/>
            <person name="Fritsche K."/>
            <person name="Zondag G."/>
            <person name="van Veen J.A."/>
        </authorList>
    </citation>
    <scope>NUCLEOTIDE SEQUENCE [LARGE SCALE GENOMIC DNA]</scope>
    <source>
        <strain evidence="13 14">Ter331</strain>
    </source>
</reference>
<keyword evidence="5" id="KW-0441">Lipid A biosynthesis</keyword>
<dbReference type="InterPro" id="IPR037185">
    <property type="entry name" value="EmrE-like"/>
</dbReference>
<proteinExistence type="predicted"/>
<keyword evidence="14" id="KW-1185">Reference proteome</keyword>
<dbReference type="HOGENOM" id="CLU_131462_2_1_4"/>
<dbReference type="InterPro" id="IPR000620">
    <property type="entry name" value="EamA_dom"/>
</dbReference>
<evidence type="ECO:0000256" key="5">
    <source>
        <dbReference type="ARBA" id="ARBA00022556"/>
    </source>
</evidence>
<comment type="subcellular location">
    <subcellularLocation>
        <location evidence="1">Cell membrane</location>
        <topology evidence="1">Multi-pass membrane protein</topology>
    </subcellularLocation>
</comment>
<keyword evidence="7" id="KW-0448">Lipopolysaccharide biosynthesis</keyword>
<evidence type="ECO:0000256" key="6">
    <source>
        <dbReference type="ARBA" id="ARBA00022692"/>
    </source>
</evidence>
<dbReference type="GO" id="GO:0022857">
    <property type="term" value="F:transmembrane transporter activity"/>
    <property type="evidence" value="ECO:0007669"/>
    <property type="project" value="InterPro"/>
</dbReference>
<keyword evidence="4" id="KW-0997">Cell inner membrane</keyword>